<evidence type="ECO:0000256" key="2">
    <source>
        <dbReference type="ARBA" id="ARBA00022452"/>
    </source>
</evidence>
<comment type="subcellular location">
    <subcellularLocation>
        <location evidence="1">Cell outer membrane</location>
    </subcellularLocation>
</comment>
<keyword evidence="4" id="KW-0472">Membrane</keyword>
<dbReference type="PANTHER" id="PTHR30026:SF20">
    <property type="entry name" value="OUTER MEMBRANE PROTEIN TOLC"/>
    <property type="match status" value="1"/>
</dbReference>
<evidence type="ECO:0000256" key="4">
    <source>
        <dbReference type="ARBA" id="ARBA00023136"/>
    </source>
</evidence>
<keyword evidence="5" id="KW-0998">Cell outer membrane</keyword>
<gene>
    <name evidence="6" type="ORF">A2V47_07550</name>
</gene>
<sequence length="354" mass="40409">MKKKLVILVSLLFGIMVIGNIQITAQESIKLDLPQAIEMALTNNLEFQKAGYQFENAEIDVKRNEAGNLLTQSNLLERQNELLLIQEKEQYQQKKEDLIIQVVDEYLQLKLAQKDLQVKEKESELEKNTLEDIKVQAKAGYKVELDVLEQSNIYYDALFSFESAKLDYQKLLGNFRVTLGLNSKSQFELVTINTPDFKEIKLDEALQKGRQNSVSLQMNNLEIDLTSLELEKSKVSDIPEIDLNKLENNLAITKLDYQIAQQNLDYQIQSQWQNYVQTKNDITLSQNSLDQINKHKAIISNQVKAGLASKDAELSATIGVLEAEYRIVSSVRNYYNALLNLQSIMGNLNKGDIQ</sequence>
<reference evidence="6 7" key="1">
    <citation type="journal article" date="2016" name="Nat. Commun.">
        <title>Thousands of microbial genomes shed light on interconnected biogeochemical processes in an aquifer system.</title>
        <authorList>
            <person name="Anantharaman K."/>
            <person name="Brown C.T."/>
            <person name="Hug L.A."/>
            <person name="Sharon I."/>
            <person name="Castelle C.J."/>
            <person name="Probst A.J."/>
            <person name="Thomas B.C."/>
            <person name="Singh A."/>
            <person name="Wilkins M.J."/>
            <person name="Karaoz U."/>
            <person name="Brodie E.L."/>
            <person name="Williams K.H."/>
            <person name="Hubbard S.S."/>
            <person name="Banfield J.F."/>
        </authorList>
    </citation>
    <scope>NUCLEOTIDE SEQUENCE [LARGE SCALE GENOMIC DNA]</scope>
</reference>
<dbReference type="PANTHER" id="PTHR30026">
    <property type="entry name" value="OUTER MEMBRANE PROTEIN TOLC"/>
    <property type="match status" value="1"/>
</dbReference>
<dbReference type="Proteomes" id="UP000177701">
    <property type="component" value="Unassembled WGS sequence"/>
</dbReference>
<proteinExistence type="predicted"/>
<dbReference type="InterPro" id="IPR051906">
    <property type="entry name" value="TolC-like"/>
</dbReference>
<dbReference type="GO" id="GO:0009279">
    <property type="term" value="C:cell outer membrane"/>
    <property type="evidence" value="ECO:0007669"/>
    <property type="project" value="UniProtKB-SubCell"/>
</dbReference>
<dbReference type="GO" id="GO:1990281">
    <property type="term" value="C:efflux pump complex"/>
    <property type="evidence" value="ECO:0007669"/>
    <property type="project" value="TreeGrafter"/>
</dbReference>
<evidence type="ECO:0000256" key="5">
    <source>
        <dbReference type="ARBA" id="ARBA00023237"/>
    </source>
</evidence>
<keyword evidence="3" id="KW-0812">Transmembrane</keyword>
<dbReference type="GO" id="GO:0015288">
    <property type="term" value="F:porin activity"/>
    <property type="evidence" value="ECO:0007669"/>
    <property type="project" value="TreeGrafter"/>
</dbReference>
<evidence type="ECO:0008006" key="8">
    <source>
        <dbReference type="Google" id="ProtNLM"/>
    </source>
</evidence>
<evidence type="ECO:0000313" key="6">
    <source>
        <dbReference type="EMBL" id="OGD15686.1"/>
    </source>
</evidence>
<protein>
    <recommendedName>
        <fullName evidence="8">TolC family protein</fullName>
    </recommendedName>
</protein>
<dbReference type="AlphaFoldDB" id="A0A1F5ABM4"/>
<dbReference type="Gene3D" id="1.20.1600.10">
    <property type="entry name" value="Outer membrane efflux proteins (OEP)"/>
    <property type="match status" value="2"/>
</dbReference>
<dbReference type="EMBL" id="MEYH01000050">
    <property type="protein sequence ID" value="OGD15686.1"/>
    <property type="molecule type" value="Genomic_DNA"/>
</dbReference>
<organism evidence="6 7">
    <name type="scientific">Candidatus Sediminicultor quintus</name>
    <dbReference type="NCBI Taxonomy" id="1797291"/>
    <lineage>
        <taxon>Bacteria</taxon>
        <taxon>Pseudomonadati</taxon>
        <taxon>Atribacterota</taxon>
        <taxon>Candidatus Phoenicimicrobiia</taxon>
        <taxon>Candidatus Pheonicimicrobiales</taxon>
        <taxon>Candidatus Phoenicimicrobiaceae</taxon>
        <taxon>Candidatus Sediminicultor</taxon>
    </lineage>
</organism>
<evidence type="ECO:0000256" key="1">
    <source>
        <dbReference type="ARBA" id="ARBA00004442"/>
    </source>
</evidence>
<evidence type="ECO:0000256" key="3">
    <source>
        <dbReference type="ARBA" id="ARBA00022692"/>
    </source>
</evidence>
<comment type="caution">
    <text evidence="6">The sequence shown here is derived from an EMBL/GenBank/DDBJ whole genome shotgun (WGS) entry which is preliminary data.</text>
</comment>
<evidence type="ECO:0000313" key="7">
    <source>
        <dbReference type="Proteomes" id="UP000177701"/>
    </source>
</evidence>
<dbReference type="SUPFAM" id="SSF56954">
    <property type="entry name" value="Outer membrane efflux proteins (OEP)"/>
    <property type="match status" value="1"/>
</dbReference>
<name>A0A1F5ABM4_9BACT</name>
<keyword evidence="2" id="KW-1134">Transmembrane beta strand</keyword>
<dbReference type="GO" id="GO:0015562">
    <property type="term" value="F:efflux transmembrane transporter activity"/>
    <property type="evidence" value="ECO:0007669"/>
    <property type="project" value="InterPro"/>
</dbReference>
<dbReference type="STRING" id="1797291.A2V47_07550"/>
<accession>A0A1F5ABM4</accession>